<protein>
    <submittedName>
        <fullName evidence="2">Uncharacterized protein</fullName>
    </submittedName>
</protein>
<dbReference type="EMBL" id="JADYXP020000003">
    <property type="protein sequence ID" value="KAL0129080.1"/>
    <property type="molecule type" value="Genomic_DNA"/>
</dbReference>
<evidence type="ECO:0000256" key="1">
    <source>
        <dbReference type="SAM" id="MobiDB-lite"/>
    </source>
</evidence>
<keyword evidence="3" id="KW-1185">Reference proteome</keyword>
<evidence type="ECO:0000313" key="2">
    <source>
        <dbReference type="EMBL" id="KAL0129080.1"/>
    </source>
</evidence>
<proteinExistence type="predicted"/>
<organism evidence="2 3">
    <name type="scientific">Cardiocondyla obscurior</name>
    <dbReference type="NCBI Taxonomy" id="286306"/>
    <lineage>
        <taxon>Eukaryota</taxon>
        <taxon>Metazoa</taxon>
        <taxon>Ecdysozoa</taxon>
        <taxon>Arthropoda</taxon>
        <taxon>Hexapoda</taxon>
        <taxon>Insecta</taxon>
        <taxon>Pterygota</taxon>
        <taxon>Neoptera</taxon>
        <taxon>Endopterygota</taxon>
        <taxon>Hymenoptera</taxon>
        <taxon>Apocrita</taxon>
        <taxon>Aculeata</taxon>
        <taxon>Formicoidea</taxon>
        <taxon>Formicidae</taxon>
        <taxon>Myrmicinae</taxon>
        <taxon>Cardiocondyla</taxon>
    </lineage>
</organism>
<name>A0AAW2GMS9_9HYME</name>
<dbReference type="Proteomes" id="UP001430953">
    <property type="component" value="Unassembled WGS sequence"/>
</dbReference>
<dbReference type="AlphaFoldDB" id="A0AAW2GMS9"/>
<sequence>MRVSAATKKTGEVPIPRSDNGGCRNPLNVAEDDELKFRPFDKETTAKKKKKKKTNRLETVDGFDRQLTVVLLARNSRKHRAQRRAGLFTFFLRACRARGVVHRNRKTDQVQRSSMLKFTLARHETNQARESISIAEKRQ</sequence>
<comment type="caution">
    <text evidence="2">The sequence shown here is derived from an EMBL/GenBank/DDBJ whole genome shotgun (WGS) entry which is preliminary data.</text>
</comment>
<gene>
    <name evidence="2" type="ORF">PUN28_004040</name>
</gene>
<accession>A0AAW2GMS9</accession>
<evidence type="ECO:0000313" key="3">
    <source>
        <dbReference type="Proteomes" id="UP001430953"/>
    </source>
</evidence>
<reference evidence="2 3" key="1">
    <citation type="submission" date="2023-03" db="EMBL/GenBank/DDBJ databases">
        <title>High recombination rates correlate with genetic variation in Cardiocondyla obscurior ants.</title>
        <authorList>
            <person name="Errbii M."/>
        </authorList>
    </citation>
    <scope>NUCLEOTIDE SEQUENCE [LARGE SCALE GENOMIC DNA]</scope>
    <source>
        <strain evidence="2">Alpha-2009</strain>
        <tissue evidence="2">Whole body</tissue>
    </source>
</reference>
<feature type="region of interest" description="Disordered" evidence="1">
    <location>
        <begin position="1"/>
        <end position="27"/>
    </location>
</feature>